<proteinExistence type="predicted"/>
<dbReference type="AlphaFoldDB" id="A0A1B0DPD8"/>
<organism evidence="1 2">
    <name type="scientific">Phlebotomus papatasi</name>
    <name type="common">Sandfly</name>
    <dbReference type="NCBI Taxonomy" id="29031"/>
    <lineage>
        <taxon>Eukaryota</taxon>
        <taxon>Metazoa</taxon>
        <taxon>Ecdysozoa</taxon>
        <taxon>Arthropoda</taxon>
        <taxon>Hexapoda</taxon>
        <taxon>Insecta</taxon>
        <taxon>Pterygota</taxon>
        <taxon>Neoptera</taxon>
        <taxon>Endopterygota</taxon>
        <taxon>Diptera</taxon>
        <taxon>Nematocera</taxon>
        <taxon>Psychodoidea</taxon>
        <taxon>Psychodidae</taxon>
        <taxon>Phlebotomus</taxon>
        <taxon>Phlebotomus</taxon>
    </lineage>
</organism>
<name>A0A1B0DPD8_PHLPP</name>
<dbReference type="Proteomes" id="UP000092462">
    <property type="component" value="Unassembled WGS sequence"/>
</dbReference>
<accession>A0A1B0DPD8</accession>
<dbReference type="InterPro" id="IPR036865">
    <property type="entry name" value="CRAL-TRIO_dom_sf"/>
</dbReference>
<dbReference type="EMBL" id="AJVK01018247">
    <property type="status" value="NOT_ANNOTATED_CDS"/>
    <property type="molecule type" value="Genomic_DNA"/>
</dbReference>
<reference evidence="1" key="1">
    <citation type="submission" date="2022-08" db="UniProtKB">
        <authorList>
            <consortium name="EnsemblMetazoa"/>
        </authorList>
    </citation>
    <scope>IDENTIFICATION</scope>
    <source>
        <strain evidence="1">Israel</strain>
    </source>
</reference>
<evidence type="ECO:0008006" key="3">
    <source>
        <dbReference type="Google" id="ProtNLM"/>
    </source>
</evidence>
<dbReference type="Gene3D" id="1.20.5.1200">
    <property type="entry name" value="Alpha-tocopherol transfer"/>
    <property type="match status" value="1"/>
</dbReference>
<evidence type="ECO:0000313" key="1">
    <source>
        <dbReference type="EnsemblMetazoa" id="PPAI010374-PA"/>
    </source>
</evidence>
<sequence length="82" mass="9562">MMHLHPSNMNMEEFYTKYVPKSSLPSDFGGDCPSVAEMHEAFKKEFMNMKDFFATDEKATFGDRKIEKPDDIQSKFTKLEID</sequence>
<dbReference type="SUPFAM" id="SSF52087">
    <property type="entry name" value="CRAL/TRIO domain"/>
    <property type="match status" value="1"/>
</dbReference>
<dbReference type="VEuPathDB" id="VectorBase:PPAI010374"/>
<keyword evidence="2" id="KW-1185">Reference proteome</keyword>
<dbReference type="EnsemblMetazoa" id="PPAI010374-RA">
    <property type="protein sequence ID" value="PPAI010374-PA"/>
    <property type="gene ID" value="PPAI010374"/>
</dbReference>
<evidence type="ECO:0000313" key="2">
    <source>
        <dbReference type="Proteomes" id="UP000092462"/>
    </source>
</evidence>
<dbReference type="VEuPathDB" id="VectorBase:PPAPM1_009551"/>
<protein>
    <recommendedName>
        <fullName evidence="3">CRAL-TRIO domain-containing protein</fullName>
    </recommendedName>
</protein>